<dbReference type="PANTHER" id="PTHR43434">
    <property type="entry name" value="PHOSPHOGLYCOLATE PHOSPHATASE"/>
    <property type="match status" value="1"/>
</dbReference>
<dbReference type="NCBIfam" id="TIGR01509">
    <property type="entry name" value="HAD-SF-IA-v3"/>
    <property type="match status" value="1"/>
</dbReference>
<dbReference type="InterPro" id="IPR023214">
    <property type="entry name" value="HAD_sf"/>
</dbReference>
<dbReference type="NCBIfam" id="TIGR01549">
    <property type="entry name" value="HAD-SF-IA-v1"/>
    <property type="match status" value="1"/>
</dbReference>
<dbReference type="GO" id="GO:0016787">
    <property type="term" value="F:hydrolase activity"/>
    <property type="evidence" value="ECO:0007669"/>
    <property type="project" value="UniProtKB-KW"/>
</dbReference>
<accession>A0ABU6C882</accession>
<protein>
    <submittedName>
        <fullName evidence="1">HAD-IA family hydrolase</fullName>
    </submittedName>
</protein>
<dbReference type="RefSeq" id="WP_324767077.1">
    <property type="nucleotide sequence ID" value="NZ_BAAATS010000002.1"/>
</dbReference>
<keyword evidence="2" id="KW-1185">Reference proteome</keyword>
<dbReference type="Proteomes" id="UP001352223">
    <property type="component" value="Unassembled WGS sequence"/>
</dbReference>
<dbReference type="EMBL" id="JAOZYB010000035">
    <property type="protein sequence ID" value="MEB3960065.1"/>
    <property type="molecule type" value="Genomic_DNA"/>
</dbReference>
<evidence type="ECO:0000313" key="2">
    <source>
        <dbReference type="Proteomes" id="UP001352223"/>
    </source>
</evidence>
<dbReference type="InterPro" id="IPR036412">
    <property type="entry name" value="HAD-like_sf"/>
</dbReference>
<dbReference type="SUPFAM" id="SSF56784">
    <property type="entry name" value="HAD-like"/>
    <property type="match status" value="1"/>
</dbReference>
<dbReference type="Gene3D" id="3.40.50.1000">
    <property type="entry name" value="HAD superfamily/HAD-like"/>
    <property type="match status" value="1"/>
</dbReference>
<dbReference type="Pfam" id="PF00702">
    <property type="entry name" value="Hydrolase"/>
    <property type="match status" value="1"/>
</dbReference>
<name>A0ABU6C882_9ACTN</name>
<dbReference type="PANTHER" id="PTHR43434:SF1">
    <property type="entry name" value="PHOSPHOGLYCOLATE PHOSPHATASE"/>
    <property type="match status" value="1"/>
</dbReference>
<evidence type="ECO:0000313" key="1">
    <source>
        <dbReference type="EMBL" id="MEB3960065.1"/>
    </source>
</evidence>
<sequence>MKVANAVPDRGLLQGLMARVTGIVLDFDGPMCLLFPSGTAPQAEAIKQAVRADQGRIPLTMQGLRDSHAILQELRQDTSGAAGMVADLVTEAEFRAVRTAQPTEYLHPLVARLAGQGTGLAIASNNDAGAIEDFLRRNDLIAPFRNRVFGRVSHALQKMKPDPYCVALACDSMGLAPRECLMVGDKISDLEAAQAAGTYFLGCTDDASEYDQMEKLGADAVVTSLAPVLNAVHDL</sequence>
<reference evidence="1 2" key="1">
    <citation type="submission" date="2022-10" db="EMBL/GenBank/DDBJ databases">
        <authorList>
            <person name="Xie J."/>
            <person name="Shen N."/>
        </authorList>
    </citation>
    <scope>NUCLEOTIDE SEQUENCE [LARGE SCALE GENOMIC DNA]</scope>
    <source>
        <strain evidence="1 2">DSM 41681</strain>
    </source>
</reference>
<keyword evidence="1" id="KW-0378">Hydrolase</keyword>
<gene>
    <name evidence="1" type="ORF">OKJ48_07340</name>
</gene>
<dbReference type="InterPro" id="IPR050155">
    <property type="entry name" value="HAD-like_hydrolase_sf"/>
</dbReference>
<dbReference type="InterPro" id="IPR006439">
    <property type="entry name" value="HAD-SF_hydro_IA"/>
</dbReference>
<dbReference type="CDD" id="cd01427">
    <property type="entry name" value="HAD_like"/>
    <property type="match status" value="1"/>
</dbReference>
<organism evidence="1 2">
    <name type="scientific">Streptomyces kunmingensis</name>
    <dbReference type="NCBI Taxonomy" id="68225"/>
    <lineage>
        <taxon>Bacteria</taxon>
        <taxon>Bacillati</taxon>
        <taxon>Actinomycetota</taxon>
        <taxon>Actinomycetes</taxon>
        <taxon>Kitasatosporales</taxon>
        <taxon>Streptomycetaceae</taxon>
        <taxon>Streptomyces</taxon>
    </lineage>
</organism>
<proteinExistence type="predicted"/>
<comment type="caution">
    <text evidence="1">The sequence shown here is derived from an EMBL/GenBank/DDBJ whole genome shotgun (WGS) entry which is preliminary data.</text>
</comment>